<dbReference type="EMBL" id="UASS01000039">
    <property type="protein sequence ID" value="SPX62656.1"/>
    <property type="molecule type" value="Genomic_DNA"/>
</dbReference>
<evidence type="ECO:0008006" key="7">
    <source>
        <dbReference type="Google" id="ProtNLM"/>
    </source>
</evidence>
<protein>
    <recommendedName>
        <fullName evidence="7">IncA protein</fullName>
    </recommendedName>
</protein>
<reference evidence="4 6" key="2">
    <citation type="submission" date="2018-06" db="EMBL/GenBank/DDBJ databases">
        <authorList>
            <consortium name="Pathogen Informatics"/>
            <person name="Doyle S."/>
        </authorList>
    </citation>
    <scope>NUCLEOTIDE SEQUENCE [LARGE SCALE GENOMIC DNA]</scope>
    <source>
        <strain evidence="4 6">NCTC12022</strain>
    </source>
</reference>
<reference evidence="3 5" key="1">
    <citation type="submission" date="2015-11" db="EMBL/GenBank/DDBJ databases">
        <title>Genomic analysis of 38 Legionella species identifies large and diverse effector repertoires.</title>
        <authorList>
            <person name="Burstein D."/>
            <person name="Amaro F."/>
            <person name="Zusman T."/>
            <person name="Lifshitz Z."/>
            <person name="Cohen O."/>
            <person name="Gilbert J.A."/>
            <person name="Pupko T."/>
            <person name="Shuman H.A."/>
            <person name="Segal G."/>
        </authorList>
    </citation>
    <scope>NUCLEOTIDE SEQUENCE [LARGE SCALE GENOMIC DNA]</scope>
    <source>
        <strain evidence="3 5">WO-44C</strain>
    </source>
</reference>
<evidence type="ECO:0000313" key="3">
    <source>
        <dbReference type="EMBL" id="KTC99280.1"/>
    </source>
</evidence>
<keyword evidence="5" id="KW-1185">Reference proteome</keyword>
<dbReference type="RefSeq" id="WP_058445345.1">
    <property type="nucleotide sequence ID" value="NZ_CAAAHT010000017.1"/>
</dbReference>
<dbReference type="Proteomes" id="UP000251942">
    <property type="component" value="Unassembled WGS sequence"/>
</dbReference>
<evidence type="ECO:0000313" key="5">
    <source>
        <dbReference type="Proteomes" id="UP000054698"/>
    </source>
</evidence>
<evidence type="ECO:0000256" key="1">
    <source>
        <dbReference type="SAM" id="MobiDB-lite"/>
    </source>
</evidence>
<keyword evidence="2" id="KW-0812">Transmembrane</keyword>
<feature type="transmembrane region" description="Helical" evidence="2">
    <location>
        <begin position="212"/>
        <end position="232"/>
    </location>
</feature>
<feature type="region of interest" description="Disordered" evidence="1">
    <location>
        <begin position="442"/>
        <end position="486"/>
    </location>
</feature>
<gene>
    <name evidence="3" type="ORF">Lfee_1446</name>
    <name evidence="4" type="ORF">NCTC12022_03418</name>
</gene>
<dbReference type="OrthoDB" id="5638515at2"/>
<feature type="transmembrane region" description="Helical" evidence="2">
    <location>
        <begin position="350"/>
        <end position="376"/>
    </location>
</feature>
<evidence type="ECO:0000256" key="2">
    <source>
        <dbReference type="SAM" id="Phobius"/>
    </source>
</evidence>
<proteinExistence type="predicted"/>
<dbReference type="PATRIC" id="fig|453.4.peg.1580"/>
<name>A0A0W0TUV8_9GAMM</name>
<dbReference type="Proteomes" id="UP000054698">
    <property type="component" value="Unassembled WGS sequence"/>
</dbReference>
<evidence type="ECO:0000313" key="4">
    <source>
        <dbReference type="EMBL" id="SPX62656.1"/>
    </source>
</evidence>
<sequence length="486" mass="54840">MAQHLTEEIDQFNQQALKQELTAALIIHDQLVAITEDIAANYHSDQTQELQKRILDIAGQSLKGMLHADSTETFIMHQHRLTRLLTTIKEKLALEGDFDQALEDYRFFHHIHRVLRNATLKTGKDLLGDLPLWFKSHSYYKYWQEKLVQLTLQEKAADFESYKKRLIEELFIKESYQDLANIASLALIEKNTRLLAELRLSYLEDAKSRKKLFTDLGWMGLGVLLVAAATVLGLAFPLLIVPGFVVGAAVLGYGVIDFSKESANLYSEIYNRPLGDREISAETRVELRHLEQQIDGFEVEQFIANQDLLAEQWSTEKKWMKGAGYAASFAGFALAFAGLAFLIPGVGVPIAAVLIVTVLAAVITAVATLLIGVKIMRERQELQKRQEEADKQIESDDRLLAEVDLEMLKPSESLRNSFTVVFEKEQEANRREVKKLALTPKQRREAFFHENEDESEGVKETDSGQDQQVDKGDSSEESGAKSPGKS</sequence>
<dbReference type="AlphaFoldDB" id="A0A0W0TUV8"/>
<feature type="compositionally biased region" description="Basic and acidic residues" evidence="1">
    <location>
        <begin position="442"/>
        <end position="474"/>
    </location>
</feature>
<dbReference type="EMBL" id="LNYB01000051">
    <property type="protein sequence ID" value="KTC99280.1"/>
    <property type="molecule type" value="Genomic_DNA"/>
</dbReference>
<dbReference type="STRING" id="453.Lfee_1446"/>
<accession>A0A0W0TUV8</accession>
<feature type="transmembrane region" description="Helical" evidence="2">
    <location>
        <begin position="238"/>
        <end position="256"/>
    </location>
</feature>
<keyword evidence="2" id="KW-0472">Membrane</keyword>
<evidence type="ECO:0000313" key="6">
    <source>
        <dbReference type="Proteomes" id="UP000251942"/>
    </source>
</evidence>
<organism evidence="3 5">
    <name type="scientific">Legionella feeleii</name>
    <dbReference type="NCBI Taxonomy" id="453"/>
    <lineage>
        <taxon>Bacteria</taxon>
        <taxon>Pseudomonadati</taxon>
        <taxon>Pseudomonadota</taxon>
        <taxon>Gammaproteobacteria</taxon>
        <taxon>Legionellales</taxon>
        <taxon>Legionellaceae</taxon>
        <taxon>Legionella</taxon>
    </lineage>
</organism>
<keyword evidence="2" id="KW-1133">Transmembrane helix</keyword>
<feature type="transmembrane region" description="Helical" evidence="2">
    <location>
        <begin position="323"/>
        <end position="344"/>
    </location>
</feature>